<evidence type="ECO:0000313" key="2">
    <source>
        <dbReference type="EMBL" id="THV07284.1"/>
    </source>
</evidence>
<dbReference type="Proteomes" id="UP000297245">
    <property type="component" value="Unassembled WGS sequence"/>
</dbReference>
<name>A0A4S8MXS6_DENBC</name>
<dbReference type="EMBL" id="ML179038">
    <property type="protein sequence ID" value="THV07284.1"/>
    <property type="molecule type" value="Genomic_DNA"/>
</dbReference>
<evidence type="ECO:0000256" key="1">
    <source>
        <dbReference type="SAM" id="MobiDB-lite"/>
    </source>
</evidence>
<feature type="compositionally biased region" description="Basic residues" evidence="1">
    <location>
        <begin position="1"/>
        <end position="11"/>
    </location>
</feature>
<reference evidence="2 3" key="1">
    <citation type="journal article" date="2019" name="Nat. Ecol. Evol.">
        <title>Megaphylogeny resolves global patterns of mushroom evolution.</title>
        <authorList>
            <person name="Varga T."/>
            <person name="Krizsan K."/>
            <person name="Foldi C."/>
            <person name="Dima B."/>
            <person name="Sanchez-Garcia M."/>
            <person name="Sanchez-Ramirez S."/>
            <person name="Szollosi G.J."/>
            <person name="Szarkandi J.G."/>
            <person name="Papp V."/>
            <person name="Albert L."/>
            <person name="Andreopoulos W."/>
            <person name="Angelini C."/>
            <person name="Antonin V."/>
            <person name="Barry K.W."/>
            <person name="Bougher N.L."/>
            <person name="Buchanan P."/>
            <person name="Buyck B."/>
            <person name="Bense V."/>
            <person name="Catcheside P."/>
            <person name="Chovatia M."/>
            <person name="Cooper J."/>
            <person name="Damon W."/>
            <person name="Desjardin D."/>
            <person name="Finy P."/>
            <person name="Geml J."/>
            <person name="Haridas S."/>
            <person name="Hughes K."/>
            <person name="Justo A."/>
            <person name="Karasinski D."/>
            <person name="Kautmanova I."/>
            <person name="Kiss B."/>
            <person name="Kocsube S."/>
            <person name="Kotiranta H."/>
            <person name="LaButti K.M."/>
            <person name="Lechner B.E."/>
            <person name="Liimatainen K."/>
            <person name="Lipzen A."/>
            <person name="Lukacs Z."/>
            <person name="Mihaltcheva S."/>
            <person name="Morgado L.N."/>
            <person name="Niskanen T."/>
            <person name="Noordeloos M.E."/>
            <person name="Ohm R.A."/>
            <person name="Ortiz-Santana B."/>
            <person name="Ovrebo C."/>
            <person name="Racz N."/>
            <person name="Riley R."/>
            <person name="Savchenko A."/>
            <person name="Shiryaev A."/>
            <person name="Soop K."/>
            <person name="Spirin V."/>
            <person name="Szebenyi C."/>
            <person name="Tomsovsky M."/>
            <person name="Tulloss R.E."/>
            <person name="Uehling J."/>
            <person name="Grigoriev I.V."/>
            <person name="Vagvolgyi C."/>
            <person name="Papp T."/>
            <person name="Martin F.M."/>
            <person name="Miettinen O."/>
            <person name="Hibbett D.S."/>
            <person name="Nagy L.G."/>
        </authorList>
    </citation>
    <scope>NUCLEOTIDE SEQUENCE [LARGE SCALE GENOMIC DNA]</scope>
    <source>
        <strain evidence="2 3">CBS 962.96</strain>
    </source>
</reference>
<feature type="compositionally biased region" description="Polar residues" evidence="1">
    <location>
        <begin position="150"/>
        <end position="164"/>
    </location>
</feature>
<proteinExistence type="predicted"/>
<gene>
    <name evidence="2" type="ORF">K435DRAFT_833637</name>
</gene>
<feature type="compositionally biased region" description="Basic residues" evidence="1">
    <location>
        <begin position="184"/>
        <end position="196"/>
    </location>
</feature>
<feature type="compositionally biased region" description="Basic and acidic residues" evidence="1">
    <location>
        <begin position="12"/>
        <end position="33"/>
    </location>
</feature>
<feature type="compositionally biased region" description="Polar residues" evidence="1">
    <location>
        <begin position="201"/>
        <end position="214"/>
    </location>
</feature>
<dbReference type="AlphaFoldDB" id="A0A4S8MXS6"/>
<accession>A0A4S8MXS6</accession>
<feature type="region of interest" description="Disordered" evidence="1">
    <location>
        <begin position="146"/>
        <end position="248"/>
    </location>
</feature>
<evidence type="ECO:0000313" key="3">
    <source>
        <dbReference type="Proteomes" id="UP000297245"/>
    </source>
</evidence>
<feature type="region of interest" description="Disordered" evidence="1">
    <location>
        <begin position="1"/>
        <end position="77"/>
    </location>
</feature>
<dbReference type="OrthoDB" id="2538461at2759"/>
<feature type="compositionally biased region" description="Basic residues" evidence="1">
    <location>
        <begin position="238"/>
        <end position="248"/>
    </location>
</feature>
<keyword evidence="3" id="KW-1185">Reference proteome</keyword>
<feature type="compositionally biased region" description="Basic and acidic residues" evidence="1">
    <location>
        <begin position="221"/>
        <end position="233"/>
    </location>
</feature>
<sequence length="248" mass="27680">MFKRVERKRKRREEVDKLGLDEETKEILGMHDTDSDESQSDPDSEPDEDEVQEEDQGFEDTASNTSNEDDENPSIPIHSALLDPLYILSLEPQLTKGCVVCPGKFLKSKEMFETHVKSNAHTRRFKQFSKLVADVDPNEDAWSFSDKLRSSSMQSSPKQVATPTSALSKRAAKKKARSTFLKEKHAKRKAAAKAKKAAGVTQDSVKNDNPNLPTSPKGKPKVADSKKARKDSSVSKNPLRKKQKQGPS</sequence>
<organism evidence="2 3">
    <name type="scientific">Dendrothele bispora (strain CBS 962.96)</name>
    <dbReference type="NCBI Taxonomy" id="1314807"/>
    <lineage>
        <taxon>Eukaryota</taxon>
        <taxon>Fungi</taxon>
        <taxon>Dikarya</taxon>
        <taxon>Basidiomycota</taxon>
        <taxon>Agaricomycotina</taxon>
        <taxon>Agaricomycetes</taxon>
        <taxon>Agaricomycetidae</taxon>
        <taxon>Agaricales</taxon>
        <taxon>Agaricales incertae sedis</taxon>
        <taxon>Dendrothele</taxon>
    </lineage>
</organism>
<feature type="compositionally biased region" description="Acidic residues" evidence="1">
    <location>
        <begin position="34"/>
        <end position="58"/>
    </location>
</feature>
<protein>
    <submittedName>
        <fullName evidence="2">Uncharacterized protein</fullName>
    </submittedName>
</protein>